<name>A0A1I5P2T4_9GAMM</name>
<protein>
    <recommendedName>
        <fullName evidence="4">DUF4243 domain-containing protein</fullName>
    </recommendedName>
</protein>
<accession>A0A1I5P2T4</accession>
<evidence type="ECO:0000313" key="3">
    <source>
        <dbReference type="Proteomes" id="UP000182692"/>
    </source>
</evidence>
<evidence type="ECO:0008006" key="4">
    <source>
        <dbReference type="Google" id="ProtNLM"/>
    </source>
</evidence>
<dbReference type="OrthoDB" id="6457937at2"/>
<dbReference type="GO" id="GO:0016491">
    <property type="term" value="F:oxidoreductase activity"/>
    <property type="evidence" value="ECO:0007669"/>
    <property type="project" value="UniProtKB-KW"/>
</dbReference>
<dbReference type="EMBL" id="FOWR01000011">
    <property type="protein sequence ID" value="SFP28349.1"/>
    <property type="molecule type" value="Genomic_DNA"/>
</dbReference>
<dbReference type="PANTHER" id="PTHR35870:SF1">
    <property type="entry name" value="PROTEIN, PUTATIVE (AFU_ORTHOLOGUE AFUA_5G03330)-RELATED"/>
    <property type="match status" value="1"/>
</dbReference>
<evidence type="ECO:0000313" key="2">
    <source>
        <dbReference type="EMBL" id="SFP28349.1"/>
    </source>
</evidence>
<dbReference type="Pfam" id="PF14027">
    <property type="entry name" value="Questin_oxidase"/>
    <property type="match status" value="1"/>
</dbReference>
<dbReference type="PANTHER" id="PTHR35870">
    <property type="entry name" value="PROTEIN, PUTATIVE (AFU_ORTHOLOGUE AFUA_5G03330)-RELATED"/>
    <property type="match status" value="1"/>
</dbReference>
<dbReference type="GeneID" id="35871555"/>
<proteinExistence type="predicted"/>
<organism evidence="2 3">
    <name type="scientific">Enterovibrio norvegicus DSM 15893</name>
    <dbReference type="NCBI Taxonomy" id="1121869"/>
    <lineage>
        <taxon>Bacteria</taxon>
        <taxon>Pseudomonadati</taxon>
        <taxon>Pseudomonadota</taxon>
        <taxon>Gammaproteobacteria</taxon>
        <taxon>Vibrionales</taxon>
        <taxon>Vibrionaceae</taxon>
        <taxon>Enterovibrio</taxon>
    </lineage>
</organism>
<dbReference type="RefSeq" id="WP_017012324.1">
    <property type="nucleotide sequence ID" value="NZ_FOWR01000011.1"/>
</dbReference>
<sequence>MYQALSTTGLELIRKSHGFGPTFGPRFSNHLPMAITAMQRLGASPAQLEKEYQRAADHLAPLGEALGVDTPALGEKTHNADFVEYYRSMLGKLGTEETLRRILPSLLPGISAGAFHGVIRLAYALESEDIDELSHALAYWSSGFTPLGDLTFQQDLSPEDDLNQALSVFHDHIYRKGIIIDHVEELVTLEKYQAIASQPDSLSLEVVARIVLTQYSASDDFTLLHGVTGFQALLSLLPFIEDQDAALHYFWQAYVAAACTAEYREPHSNEKLHSDVIADWSHWFEQALETENDHTIKLTYSCARLYDYLRLPETLYAVKYRLENAS</sequence>
<dbReference type="InterPro" id="IPR025337">
    <property type="entry name" value="Questin_oxidase-like"/>
</dbReference>
<evidence type="ECO:0000256" key="1">
    <source>
        <dbReference type="ARBA" id="ARBA00023002"/>
    </source>
</evidence>
<gene>
    <name evidence="2" type="ORF">SAMN03084138_01805</name>
</gene>
<dbReference type="STRING" id="1121869.SAMN03084138_01805"/>
<dbReference type="Proteomes" id="UP000182692">
    <property type="component" value="Unassembled WGS sequence"/>
</dbReference>
<dbReference type="AlphaFoldDB" id="A0A1I5P2T4"/>
<reference evidence="2 3" key="1">
    <citation type="submission" date="2016-10" db="EMBL/GenBank/DDBJ databases">
        <authorList>
            <person name="de Groot N.N."/>
        </authorList>
    </citation>
    <scope>NUCLEOTIDE SEQUENCE [LARGE SCALE GENOMIC DNA]</scope>
    <source>
        <strain evidence="2 3">DSM 15893</strain>
    </source>
</reference>
<keyword evidence="1" id="KW-0560">Oxidoreductase</keyword>